<reference evidence="4 5" key="1">
    <citation type="journal article" date="2020" name="Microorganisms">
        <title>Reliable Identification of Environmental Pseudomonas Isolates Using the rpoD Gene.</title>
        <authorList>
            <consortium name="The Broad Institute Genome Sequencing Platform"/>
            <person name="Girard L."/>
            <person name="Lood C."/>
            <person name="Rokni-Zadeh H."/>
            <person name="van Noort V."/>
            <person name="Lavigne R."/>
            <person name="De Mot R."/>
        </authorList>
    </citation>
    <scope>NUCLEOTIDE SEQUENCE [LARGE SCALE GENOMIC DNA]</scope>
    <source>
        <strain evidence="4 5">ZA 5.3</strain>
    </source>
</reference>
<dbReference type="InterPro" id="IPR013762">
    <property type="entry name" value="Integrase-like_cat_sf"/>
</dbReference>
<sequence>MAVLVDEDGSPLFLPNVYATIKYRDRGAALTTTGKVLRTIGMAYLWARARSIDLHAAMLSETFLSLEQCEDLANFLRMSRQGQDSEVQVANSVKPQKITRLEKVRGRMADTKSNTHASAEDGGYRIQTIARFFDHYHERLCNQALPSGQINLKQAREQAIKRFRALAPRTGTTPQGDPVEGLPETVMIKVDGAFTPGTAENPFKKGFIQTRNYLMYRIFSDNGMRRNELRYVRVEDVDYARKRVMVRVSKTRPRSLVISQKTADVYRTFVKDHWSKIPVSKRSHGYLFITRTGNQISESAINLMFQVARESSAAIPDYLAPHSMRRTWNDRLSRKIDAMPPEKRISAEEEKKIRIHNNGWSNESQLASRYAARSIREKANKIAEELANEIAGKAT</sequence>
<dbReference type="PROSITE" id="PS51898">
    <property type="entry name" value="TYR_RECOMBINASE"/>
    <property type="match status" value="1"/>
</dbReference>
<reference evidence="4 5" key="2">
    <citation type="journal article" date="2021" name="Microorganisms">
        <title>The Ever-Expanding Pseudomonas Genus: Description of 43 New Species and Partition of the Pseudomonas putida Group.</title>
        <authorList>
            <person name="Girard L."/>
            <person name="Lood C."/>
            <person name="Hofte M."/>
            <person name="Vandamme P."/>
            <person name="Rokni-Zadeh H."/>
            <person name="van Noort V."/>
            <person name="Lavigne R."/>
            <person name="De Mot R."/>
        </authorList>
    </citation>
    <scope>NUCLEOTIDE SEQUENCE [LARGE SCALE GENOMIC DNA]</scope>
    <source>
        <strain evidence="4 5">ZA 5.3</strain>
    </source>
</reference>
<dbReference type="Gene3D" id="1.10.443.10">
    <property type="entry name" value="Intergrase catalytic core"/>
    <property type="match status" value="1"/>
</dbReference>
<dbReference type="CDD" id="cd00397">
    <property type="entry name" value="DNA_BRE_C"/>
    <property type="match status" value="1"/>
</dbReference>
<evidence type="ECO:0000313" key="5">
    <source>
        <dbReference type="Proteomes" id="UP000646386"/>
    </source>
</evidence>
<dbReference type="InterPro" id="IPR011010">
    <property type="entry name" value="DNA_brk_join_enz"/>
</dbReference>
<dbReference type="Pfam" id="PF00589">
    <property type="entry name" value="Phage_integrase"/>
    <property type="match status" value="1"/>
</dbReference>
<organism evidence="4 5">
    <name type="scientific">Pseudomonas tensinigenes</name>
    <dbReference type="NCBI Taxonomy" id="2745511"/>
    <lineage>
        <taxon>Bacteria</taxon>
        <taxon>Pseudomonadati</taxon>
        <taxon>Pseudomonadota</taxon>
        <taxon>Gammaproteobacteria</taxon>
        <taxon>Pseudomonadales</taxon>
        <taxon>Pseudomonadaceae</taxon>
        <taxon>Pseudomonas</taxon>
    </lineage>
</organism>
<dbReference type="EMBL" id="CP077089">
    <property type="protein sequence ID" value="QXI04848.1"/>
    <property type="molecule type" value="Genomic_DNA"/>
</dbReference>
<keyword evidence="1" id="KW-0229">DNA integration</keyword>
<gene>
    <name evidence="4" type="ORF">HU718_022835</name>
</gene>
<dbReference type="InterPro" id="IPR002104">
    <property type="entry name" value="Integrase_catalytic"/>
</dbReference>
<evidence type="ECO:0000256" key="1">
    <source>
        <dbReference type="ARBA" id="ARBA00022908"/>
    </source>
</evidence>
<evidence type="ECO:0000313" key="4">
    <source>
        <dbReference type="EMBL" id="QXI04848.1"/>
    </source>
</evidence>
<accession>A0ABX8PTX3</accession>
<proteinExistence type="predicted"/>
<protein>
    <submittedName>
        <fullName evidence="4">Site-specific integrase</fullName>
    </submittedName>
</protein>
<evidence type="ECO:0000256" key="2">
    <source>
        <dbReference type="ARBA" id="ARBA00023172"/>
    </source>
</evidence>
<feature type="domain" description="Tyr recombinase" evidence="3">
    <location>
        <begin position="189"/>
        <end position="383"/>
    </location>
</feature>
<name>A0ABX8PTX3_9PSED</name>
<dbReference type="PANTHER" id="PTHR30349">
    <property type="entry name" value="PHAGE INTEGRASE-RELATED"/>
    <property type="match status" value="1"/>
</dbReference>
<dbReference type="PANTHER" id="PTHR30349:SF64">
    <property type="entry name" value="PROPHAGE INTEGRASE INTD-RELATED"/>
    <property type="match status" value="1"/>
</dbReference>
<dbReference type="RefSeq" id="WP_186614665.1">
    <property type="nucleotide sequence ID" value="NZ_CP077089.1"/>
</dbReference>
<evidence type="ECO:0000259" key="3">
    <source>
        <dbReference type="PROSITE" id="PS51898"/>
    </source>
</evidence>
<keyword evidence="2" id="KW-0233">DNA recombination</keyword>
<dbReference type="Proteomes" id="UP000646386">
    <property type="component" value="Chromosome"/>
</dbReference>
<dbReference type="SUPFAM" id="SSF56349">
    <property type="entry name" value="DNA breaking-rejoining enzymes"/>
    <property type="match status" value="1"/>
</dbReference>
<dbReference type="InterPro" id="IPR050090">
    <property type="entry name" value="Tyrosine_recombinase_XerCD"/>
</dbReference>
<keyword evidence="5" id="KW-1185">Reference proteome</keyword>